<evidence type="ECO:0000256" key="3">
    <source>
        <dbReference type="ARBA" id="ARBA00022701"/>
    </source>
</evidence>
<evidence type="ECO:0000256" key="9">
    <source>
        <dbReference type="ARBA" id="ARBA00056728"/>
    </source>
</evidence>
<evidence type="ECO:0000256" key="4">
    <source>
        <dbReference type="ARBA" id="ARBA00022741"/>
    </source>
</evidence>
<comment type="subcellular location">
    <subcellularLocation>
        <location evidence="1">Cytoplasm</location>
        <location evidence="1">Cytoskeleton</location>
    </subcellularLocation>
</comment>
<dbReference type="SMART" id="SM00129">
    <property type="entry name" value="KISc"/>
    <property type="match status" value="1"/>
</dbReference>
<dbReference type="SUPFAM" id="SSF52540">
    <property type="entry name" value="P-loop containing nucleoside triphosphate hydrolases"/>
    <property type="match status" value="1"/>
</dbReference>
<reference evidence="15" key="1">
    <citation type="journal article" date="2023" name="Mol. Phylogenet. Evol.">
        <title>Genome-scale phylogeny and comparative genomics of the fungal order Sordariales.</title>
        <authorList>
            <person name="Hensen N."/>
            <person name="Bonometti L."/>
            <person name="Westerberg I."/>
            <person name="Brannstrom I.O."/>
            <person name="Guillou S."/>
            <person name="Cros-Aarteil S."/>
            <person name="Calhoun S."/>
            <person name="Haridas S."/>
            <person name="Kuo A."/>
            <person name="Mondo S."/>
            <person name="Pangilinan J."/>
            <person name="Riley R."/>
            <person name="LaButti K."/>
            <person name="Andreopoulos B."/>
            <person name="Lipzen A."/>
            <person name="Chen C."/>
            <person name="Yan M."/>
            <person name="Daum C."/>
            <person name="Ng V."/>
            <person name="Clum A."/>
            <person name="Steindorff A."/>
            <person name="Ohm R.A."/>
            <person name="Martin F."/>
            <person name="Silar P."/>
            <person name="Natvig D.O."/>
            <person name="Lalanne C."/>
            <person name="Gautier V."/>
            <person name="Ament-Velasquez S.L."/>
            <person name="Kruys A."/>
            <person name="Hutchinson M.I."/>
            <person name="Powell A.J."/>
            <person name="Barry K."/>
            <person name="Miller A.N."/>
            <person name="Grigoriev I.V."/>
            <person name="Debuchy R."/>
            <person name="Gladieux P."/>
            <person name="Hiltunen Thoren M."/>
            <person name="Johannesson H."/>
        </authorList>
    </citation>
    <scope>NUCLEOTIDE SEQUENCE</scope>
    <source>
        <strain evidence="15">CBS 532.94</strain>
    </source>
</reference>
<dbReference type="GO" id="GO:0003777">
    <property type="term" value="F:microtubule motor activity"/>
    <property type="evidence" value="ECO:0007669"/>
    <property type="project" value="InterPro"/>
</dbReference>
<dbReference type="FunFam" id="3.40.850.10:FF:000031">
    <property type="entry name" value="Kinesin-like protein"/>
    <property type="match status" value="1"/>
</dbReference>
<dbReference type="PROSITE" id="PS50067">
    <property type="entry name" value="KINESIN_MOTOR_2"/>
    <property type="match status" value="1"/>
</dbReference>
<evidence type="ECO:0000256" key="12">
    <source>
        <dbReference type="SAM" id="Coils"/>
    </source>
</evidence>
<keyword evidence="7 10" id="KW-0505">Motor protein</keyword>
<feature type="region of interest" description="Disordered" evidence="13">
    <location>
        <begin position="380"/>
        <end position="441"/>
    </location>
</feature>
<dbReference type="InterPro" id="IPR019821">
    <property type="entry name" value="Kinesin_motor_CS"/>
</dbReference>
<keyword evidence="15" id="KW-0378">Hydrolase</keyword>
<evidence type="ECO:0000256" key="13">
    <source>
        <dbReference type="SAM" id="MobiDB-lite"/>
    </source>
</evidence>
<dbReference type="EMBL" id="MU860124">
    <property type="protein sequence ID" value="KAK4237756.1"/>
    <property type="molecule type" value="Genomic_DNA"/>
</dbReference>
<feature type="domain" description="Kinesin motor" evidence="14">
    <location>
        <begin position="6"/>
        <end position="329"/>
    </location>
</feature>
<feature type="coiled-coil region" evidence="12">
    <location>
        <begin position="758"/>
        <end position="850"/>
    </location>
</feature>
<evidence type="ECO:0000256" key="8">
    <source>
        <dbReference type="ARBA" id="ARBA00023212"/>
    </source>
</evidence>
<name>A0AAN7C991_9PEZI</name>
<feature type="coiled-coil region" evidence="12">
    <location>
        <begin position="635"/>
        <end position="662"/>
    </location>
</feature>
<sequence>MSNANSIKVVARFRPQNRVEIESGGQPIVRFDGQDTCTIDSKEAQGSFTFDRVFDMSCKQADIFNFSIKSTVDDILNGYNGTVFAYGQTGAGKSYTMMGTSIDDEEGKGVIPRIVEQIFENILSSPANIEYTVRVSYMEIYMERIRDLLQPQNDNLPVHEEKNRGVYVKGLLEIYVSSVQEVFEVMRRGGNARAVAATNMNQESSRSHSIFVITITQKNVETGSAKSGQLFLVDLAGSEKVGKTGASGQTLEEAKKINKSLSALGMVINALTDGKSSHIPYRDSKLTRILQESLGGNSRTTLIINCSPSSYNDAETLSTLRFGMRAKSIKNKAKVNAELSPAELKMMLAKAKTQITTFENYIVNLEGEVQQWRAGETVPKERWVPPLSTDGVAGTRAEARTARPSTPSRLLPDRSGAETPGGISERAGTPSLPLEKDEREEFLRRENELQDQLAEKESQAATMERQLRETKEELAILKEHDAKIGKDNERLISEANEFKMQLERLAFENKEAQITMDGLKDANAELTAELDEVKQQMLDMKMSAKETSAVLDEKEKKKAEKMAKMMAGFELSGDVFSDNERSVADAIAQIDALYEISSTGDPIPPDDLKALREKLVETQGFVRQAELSAFSAASSETEARKRAELEARLEALQLEHEDILSRNLDEVDKEEIKAMLAKTLSDKTSTQIELVEGLKADLALRTSENERLKALVDDLQRRVKANGAVPMANGKTVQQQLAEFDVMKKSLMRDLQNRCERVVELEISLDETREQYNNVLRSSNNRAQQKKMAFLERNLEQLTQVQRQLVEQNSALKKEVAIAERKLIARNERIQSLESLLQESQEKMAQANHKFEVQLAAVKDRLEAAKAGSTRGLGSPTGLGGFNIGSRIAKPLRGGGDAAASSHPTVAALQSPPENKRSSWFFQKS</sequence>
<evidence type="ECO:0000256" key="6">
    <source>
        <dbReference type="ARBA" id="ARBA00023054"/>
    </source>
</evidence>
<evidence type="ECO:0000259" key="14">
    <source>
        <dbReference type="PROSITE" id="PS50067"/>
    </source>
</evidence>
<keyword evidence="6 12" id="KW-0175">Coiled coil</keyword>
<evidence type="ECO:0000256" key="10">
    <source>
        <dbReference type="PROSITE-ProRule" id="PRU00283"/>
    </source>
</evidence>
<feature type="binding site" evidence="10">
    <location>
        <begin position="87"/>
        <end position="94"/>
    </location>
    <ligand>
        <name>ATP</name>
        <dbReference type="ChEBI" id="CHEBI:30616"/>
    </ligand>
</feature>
<dbReference type="InterPro" id="IPR059182">
    <property type="entry name" value="Khc_C"/>
</dbReference>
<comment type="function">
    <text evidence="9">Kinesin is a microtubule-associated force-producing protein that may play a role in organelle transport. Its motor activity is directed toward the microtubule's plus end.</text>
</comment>
<dbReference type="GO" id="GO:0005524">
    <property type="term" value="F:ATP binding"/>
    <property type="evidence" value="ECO:0007669"/>
    <property type="project" value="UniProtKB-UniRule"/>
</dbReference>
<proteinExistence type="inferred from homology"/>
<accession>A0AAN7C991</accession>
<dbReference type="AlphaFoldDB" id="A0AAN7C991"/>
<comment type="caution">
    <text evidence="15">The sequence shown here is derived from an EMBL/GenBank/DDBJ whole genome shotgun (WGS) entry which is preliminary data.</text>
</comment>
<keyword evidence="2" id="KW-0963">Cytoplasm</keyword>
<dbReference type="Proteomes" id="UP001303760">
    <property type="component" value="Unassembled WGS sequence"/>
</dbReference>
<dbReference type="InterPro" id="IPR027640">
    <property type="entry name" value="Kinesin-like_fam"/>
</dbReference>
<dbReference type="GO" id="GO:0007018">
    <property type="term" value="P:microtubule-based movement"/>
    <property type="evidence" value="ECO:0007669"/>
    <property type="project" value="InterPro"/>
</dbReference>
<gene>
    <name evidence="15" type="ORF">C8A03DRAFT_34281</name>
</gene>
<dbReference type="CDD" id="cd01369">
    <property type="entry name" value="KISc_KHC_KIF5"/>
    <property type="match status" value="1"/>
</dbReference>
<reference evidence="15" key="2">
    <citation type="submission" date="2023-05" db="EMBL/GenBank/DDBJ databases">
        <authorList>
            <consortium name="Lawrence Berkeley National Laboratory"/>
            <person name="Steindorff A."/>
            <person name="Hensen N."/>
            <person name="Bonometti L."/>
            <person name="Westerberg I."/>
            <person name="Brannstrom I.O."/>
            <person name="Guillou S."/>
            <person name="Cros-Aarteil S."/>
            <person name="Calhoun S."/>
            <person name="Haridas S."/>
            <person name="Kuo A."/>
            <person name="Mondo S."/>
            <person name="Pangilinan J."/>
            <person name="Riley R."/>
            <person name="Labutti K."/>
            <person name="Andreopoulos B."/>
            <person name="Lipzen A."/>
            <person name="Chen C."/>
            <person name="Yanf M."/>
            <person name="Daum C."/>
            <person name="Ng V."/>
            <person name="Clum A."/>
            <person name="Ohm R."/>
            <person name="Martin F."/>
            <person name="Silar P."/>
            <person name="Natvig D."/>
            <person name="Lalanne C."/>
            <person name="Gautier V."/>
            <person name="Ament-Velasquez S.L."/>
            <person name="Kruys A."/>
            <person name="Hutchinson M.I."/>
            <person name="Powell A.J."/>
            <person name="Barry K."/>
            <person name="Miller A.N."/>
            <person name="Grigoriev I.V."/>
            <person name="Debuchy R."/>
            <person name="Gladieux P."/>
            <person name="Thoren M.H."/>
            <person name="Johannesson H."/>
        </authorList>
    </citation>
    <scope>NUCLEOTIDE SEQUENCE</scope>
    <source>
        <strain evidence="15">CBS 532.94</strain>
    </source>
</reference>
<dbReference type="PROSITE" id="PS00411">
    <property type="entry name" value="KINESIN_MOTOR_1"/>
    <property type="match status" value="1"/>
</dbReference>
<dbReference type="Gene3D" id="3.40.850.10">
    <property type="entry name" value="Kinesin motor domain"/>
    <property type="match status" value="1"/>
</dbReference>
<dbReference type="InterPro" id="IPR001752">
    <property type="entry name" value="Kinesin_motor_dom"/>
</dbReference>
<dbReference type="InterPro" id="IPR027417">
    <property type="entry name" value="P-loop_NTPase"/>
</dbReference>
<evidence type="ECO:0000256" key="11">
    <source>
        <dbReference type="RuleBase" id="RU000394"/>
    </source>
</evidence>
<dbReference type="PANTHER" id="PTHR47968">
    <property type="entry name" value="CENTROMERE PROTEIN E"/>
    <property type="match status" value="1"/>
</dbReference>
<evidence type="ECO:0000256" key="2">
    <source>
        <dbReference type="ARBA" id="ARBA00022490"/>
    </source>
</evidence>
<evidence type="ECO:0000256" key="1">
    <source>
        <dbReference type="ARBA" id="ARBA00004245"/>
    </source>
</evidence>
<keyword evidence="8" id="KW-0206">Cytoskeleton</keyword>
<keyword evidence="4 10" id="KW-0547">Nucleotide-binding</keyword>
<dbReference type="Pfam" id="PF00225">
    <property type="entry name" value="Kinesin"/>
    <property type="match status" value="1"/>
</dbReference>
<dbReference type="PRINTS" id="PR00380">
    <property type="entry name" value="KINESINHEAVY"/>
</dbReference>
<evidence type="ECO:0000256" key="5">
    <source>
        <dbReference type="ARBA" id="ARBA00022840"/>
    </source>
</evidence>
<keyword evidence="5 10" id="KW-0067">ATP-binding</keyword>
<dbReference type="CDD" id="cd23649">
    <property type="entry name" value="Khc_CBD_cc"/>
    <property type="match status" value="1"/>
</dbReference>
<dbReference type="GO" id="GO:0016787">
    <property type="term" value="F:hydrolase activity"/>
    <property type="evidence" value="ECO:0007669"/>
    <property type="project" value="UniProtKB-KW"/>
</dbReference>
<dbReference type="GO" id="GO:0005874">
    <property type="term" value="C:microtubule"/>
    <property type="evidence" value="ECO:0007669"/>
    <property type="project" value="UniProtKB-KW"/>
</dbReference>
<keyword evidence="16" id="KW-1185">Reference proteome</keyword>
<evidence type="ECO:0000256" key="7">
    <source>
        <dbReference type="ARBA" id="ARBA00023175"/>
    </source>
</evidence>
<organism evidence="15 16">
    <name type="scientific">Achaetomium macrosporum</name>
    <dbReference type="NCBI Taxonomy" id="79813"/>
    <lineage>
        <taxon>Eukaryota</taxon>
        <taxon>Fungi</taxon>
        <taxon>Dikarya</taxon>
        <taxon>Ascomycota</taxon>
        <taxon>Pezizomycotina</taxon>
        <taxon>Sordariomycetes</taxon>
        <taxon>Sordariomycetidae</taxon>
        <taxon>Sordariales</taxon>
        <taxon>Chaetomiaceae</taxon>
        <taxon>Achaetomium</taxon>
    </lineage>
</organism>
<evidence type="ECO:0000313" key="15">
    <source>
        <dbReference type="EMBL" id="KAK4237756.1"/>
    </source>
</evidence>
<dbReference type="GO" id="GO:0008017">
    <property type="term" value="F:microtubule binding"/>
    <property type="evidence" value="ECO:0007669"/>
    <property type="project" value="InterPro"/>
</dbReference>
<comment type="similarity">
    <text evidence="10 11">Belongs to the TRAFAC class myosin-kinesin ATPase superfamily. Kinesin family.</text>
</comment>
<evidence type="ECO:0000313" key="16">
    <source>
        <dbReference type="Proteomes" id="UP001303760"/>
    </source>
</evidence>
<keyword evidence="3 11" id="KW-0493">Microtubule</keyword>
<dbReference type="InterPro" id="IPR036961">
    <property type="entry name" value="Kinesin_motor_dom_sf"/>
</dbReference>
<protein>
    <recommendedName>
        <fullName evidence="11">Kinesin-like protein</fullName>
    </recommendedName>
</protein>
<dbReference type="PANTHER" id="PTHR47968:SF75">
    <property type="entry name" value="CENTROMERE-ASSOCIATED PROTEIN E"/>
    <property type="match status" value="1"/>
</dbReference>
<feature type="region of interest" description="Disordered" evidence="13">
    <location>
        <begin position="892"/>
        <end position="925"/>
    </location>
</feature>